<reference evidence="2 3" key="1">
    <citation type="journal article" date="2024" name="G3 (Bethesda)">
        <title>Genome assembly of Hibiscus sabdariffa L. provides insights into metabolisms of medicinal natural products.</title>
        <authorList>
            <person name="Kim T."/>
        </authorList>
    </citation>
    <scope>NUCLEOTIDE SEQUENCE [LARGE SCALE GENOMIC DNA]</scope>
    <source>
        <strain evidence="2">TK-2024</strain>
        <tissue evidence="2">Old leaves</tissue>
    </source>
</reference>
<dbReference type="PANTHER" id="PTHR34952">
    <property type="entry name" value="OS05G0113500 PROTEIN"/>
    <property type="match status" value="1"/>
</dbReference>
<name>A0ABR2EIH5_9ROSI</name>
<feature type="compositionally biased region" description="Basic residues" evidence="1">
    <location>
        <begin position="189"/>
        <end position="198"/>
    </location>
</feature>
<evidence type="ECO:0000313" key="2">
    <source>
        <dbReference type="EMBL" id="KAK8561807.1"/>
    </source>
</evidence>
<gene>
    <name evidence="2" type="ORF">V6N12_048867</name>
</gene>
<keyword evidence="3" id="KW-1185">Reference proteome</keyword>
<feature type="region of interest" description="Disordered" evidence="1">
    <location>
        <begin position="86"/>
        <end position="119"/>
    </location>
</feature>
<comment type="caution">
    <text evidence="2">The sequence shown here is derived from an EMBL/GenBank/DDBJ whole genome shotgun (WGS) entry which is preliminary data.</text>
</comment>
<accession>A0ABR2EIH5</accession>
<protein>
    <submittedName>
        <fullName evidence="2">Uncharacterized protein</fullName>
    </submittedName>
</protein>
<dbReference type="Proteomes" id="UP001472677">
    <property type="component" value="Unassembled WGS sequence"/>
</dbReference>
<dbReference type="EMBL" id="JBBPBM010000013">
    <property type="protein sequence ID" value="KAK8561807.1"/>
    <property type="molecule type" value="Genomic_DNA"/>
</dbReference>
<dbReference type="PANTHER" id="PTHR34952:SF2">
    <property type="entry name" value="OS05G0113500 PROTEIN"/>
    <property type="match status" value="1"/>
</dbReference>
<proteinExistence type="predicted"/>
<feature type="region of interest" description="Disordered" evidence="1">
    <location>
        <begin position="180"/>
        <end position="238"/>
    </location>
</feature>
<evidence type="ECO:0000313" key="3">
    <source>
        <dbReference type="Proteomes" id="UP001472677"/>
    </source>
</evidence>
<organism evidence="2 3">
    <name type="scientific">Hibiscus sabdariffa</name>
    <name type="common">roselle</name>
    <dbReference type="NCBI Taxonomy" id="183260"/>
    <lineage>
        <taxon>Eukaryota</taxon>
        <taxon>Viridiplantae</taxon>
        <taxon>Streptophyta</taxon>
        <taxon>Embryophyta</taxon>
        <taxon>Tracheophyta</taxon>
        <taxon>Spermatophyta</taxon>
        <taxon>Magnoliopsida</taxon>
        <taxon>eudicotyledons</taxon>
        <taxon>Gunneridae</taxon>
        <taxon>Pentapetalae</taxon>
        <taxon>rosids</taxon>
        <taxon>malvids</taxon>
        <taxon>Malvales</taxon>
        <taxon>Malvaceae</taxon>
        <taxon>Malvoideae</taxon>
        <taxon>Hibiscus</taxon>
    </lineage>
</organism>
<evidence type="ECO:0000256" key="1">
    <source>
        <dbReference type="SAM" id="MobiDB-lite"/>
    </source>
</evidence>
<sequence>MFMFPSFETSSEERSPWDLVCLEDPGIGFDCSFGRFKDPQLISVAASRKDMLGSKDLDDLSDIKQAIDHACLNECDNDCDGGDSSDADKLLEQGHQGKPPLNRLGKPASFPSGVSPPEDDEIETSLRWIFSEDLVLSPCSHSISLPTPLMLVSALKGSREKQGLPAKELRVTWAPDVYDPVPTSALHTVRGKKQQKSKKSYDKKKNGKKVQKGNSSRGGNGGSKSHKHSRRGGASSDRWYDYKPLEVNTSGNLDVFKVGGTDPYCGSSFLKVTPTKVHYSMAEAL</sequence>